<dbReference type="GO" id="GO:0016491">
    <property type="term" value="F:oxidoreductase activity"/>
    <property type="evidence" value="ECO:0007669"/>
    <property type="project" value="InterPro"/>
</dbReference>
<evidence type="ECO:0000259" key="1">
    <source>
        <dbReference type="PROSITE" id="PS51352"/>
    </source>
</evidence>
<gene>
    <name evidence="2" type="ORF">UFOPK3522_00639</name>
</gene>
<dbReference type="InterPro" id="IPR036249">
    <property type="entry name" value="Thioredoxin-like_sf"/>
</dbReference>
<dbReference type="InterPro" id="IPR013766">
    <property type="entry name" value="Thioredoxin_domain"/>
</dbReference>
<protein>
    <submittedName>
        <fullName evidence="2">Unannotated protein</fullName>
    </submittedName>
</protein>
<dbReference type="InterPro" id="IPR019734">
    <property type="entry name" value="TPR_rpt"/>
</dbReference>
<reference evidence="2" key="1">
    <citation type="submission" date="2020-05" db="EMBL/GenBank/DDBJ databases">
        <authorList>
            <person name="Chiriac C."/>
            <person name="Salcher M."/>
            <person name="Ghai R."/>
            <person name="Kavagutti S V."/>
        </authorList>
    </citation>
    <scope>NUCLEOTIDE SEQUENCE</scope>
</reference>
<dbReference type="SUPFAM" id="SSF52833">
    <property type="entry name" value="Thioredoxin-like"/>
    <property type="match status" value="1"/>
</dbReference>
<dbReference type="AlphaFoldDB" id="A0A6J5ZPY1"/>
<dbReference type="InterPro" id="IPR050553">
    <property type="entry name" value="Thioredoxin_ResA/DsbE_sf"/>
</dbReference>
<dbReference type="InterPro" id="IPR000866">
    <property type="entry name" value="AhpC/TSA"/>
</dbReference>
<dbReference type="PANTHER" id="PTHR42852:SF13">
    <property type="entry name" value="PROTEIN DIPZ"/>
    <property type="match status" value="1"/>
</dbReference>
<dbReference type="PANTHER" id="PTHR42852">
    <property type="entry name" value="THIOL:DISULFIDE INTERCHANGE PROTEIN DSBE"/>
    <property type="match status" value="1"/>
</dbReference>
<dbReference type="Gene3D" id="3.40.30.10">
    <property type="entry name" value="Glutaredoxin"/>
    <property type="match status" value="1"/>
</dbReference>
<evidence type="ECO:0000313" key="2">
    <source>
        <dbReference type="EMBL" id="CAB4341563.1"/>
    </source>
</evidence>
<dbReference type="Pfam" id="PF00578">
    <property type="entry name" value="AhpC-TSA"/>
    <property type="match status" value="1"/>
</dbReference>
<dbReference type="CDD" id="cd02966">
    <property type="entry name" value="TlpA_like_family"/>
    <property type="match status" value="1"/>
</dbReference>
<dbReference type="EMBL" id="CAESAO010000040">
    <property type="protein sequence ID" value="CAB4341563.1"/>
    <property type="molecule type" value="Genomic_DNA"/>
</dbReference>
<accession>A0A6J5ZPY1</accession>
<dbReference type="PROSITE" id="PS51352">
    <property type="entry name" value="THIOREDOXIN_2"/>
    <property type="match status" value="1"/>
</dbReference>
<organism evidence="2">
    <name type="scientific">freshwater metagenome</name>
    <dbReference type="NCBI Taxonomy" id="449393"/>
    <lineage>
        <taxon>unclassified sequences</taxon>
        <taxon>metagenomes</taxon>
        <taxon>ecological metagenomes</taxon>
    </lineage>
</organism>
<name>A0A6J5ZPY1_9ZZZZ</name>
<dbReference type="PROSITE" id="PS50005">
    <property type="entry name" value="TPR"/>
    <property type="match status" value="1"/>
</dbReference>
<sequence>MTEPASSFAGVGDRFPQFELVDLAGRSWSAADLVGQRTILFCFASWCTCKEQLPSWQSYWESRGRDFQMLAAIFDAKGAETAAPTVEASGAEFPVLLDTTSSLGAAVGAQLVPLGIFIDAEGTVAMADVSGTFEIGDPRVRVNVDRFLAGEVVEQPEAGEAMEPRALELFAEGVIAYQAGDRERALELWRDGLEHDPDNFIIRSQIWTLEHPEHFWPEVDRAWQEQQLAAEGYDKPLP</sequence>
<feature type="domain" description="Thioredoxin" evidence="1">
    <location>
        <begin position="9"/>
        <end position="158"/>
    </location>
</feature>
<proteinExistence type="predicted"/>
<dbReference type="GO" id="GO:0016209">
    <property type="term" value="F:antioxidant activity"/>
    <property type="evidence" value="ECO:0007669"/>
    <property type="project" value="InterPro"/>
</dbReference>